<organism evidence="2 3">
    <name type="scientific">Cryptosporangium phraense</name>
    <dbReference type="NCBI Taxonomy" id="2593070"/>
    <lineage>
        <taxon>Bacteria</taxon>
        <taxon>Bacillati</taxon>
        <taxon>Actinomycetota</taxon>
        <taxon>Actinomycetes</taxon>
        <taxon>Cryptosporangiales</taxon>
        <taxon>Cryptosporangiaceae</taxon>
        <taxon>Cryptosporangium</taxon>
    </lineage>
</organism>
<keyword evidence="2" id="KW-0489">Methyltransferase</keyword>
<evidence type="ECO:0000259" key="1">
    <source>
        <dbReference type="Pfam" id="PF08241"/>
    </source>
</evidence>
<dbReference type="PANTHER" id="PTHR45036:SF1">
    <property type="entry name" value="METHYLTRANSFERASE LIKE 7A"/>
    <property type="match status" value="1"/>
</dbReference>
<proteinExistence type="predicted"/>
<keyword evidence="3" id="KW-1185">Reference proteome</keyword>
<dbReference type="OrthoDB" id="65624at2"/>
<reference evidence="2 3" key="1">
    <citation type="submission" date="2019-07" db="EMBL/GenBank/DDBJ databases">
        <title>Cryptosporangium phraense sp. nov., isolated from plant litter.</title>
        <authorList>
            <person name="Suriyachadkun C."/>
        </authorList>
    </citation>
    <scope>NUCLEOTIDE SEQUENCE [LARGE SCALE GENOMIC DNA]</scope>
    <source>
        <strain evidence="2 3">A-T 5661</strain>
    </source>
</reference>
<gene>
    <name evidence="2" type="ORF">FL583_22935</name>
</gene>
<dbReference type="InterPro" id="IPR013216">
    <property type="entry name" value="Methyltransf_11"/>
</dbReference>
<dbReference type="InterPro" id="IPR052356">
    <property type="entry name" value="Thiol_S-MT"/>
</dbReference>
<dbReference type="PANTHER" id="PTHR45036">
    <property type="entry name" value="METHYLTRANSFERASE LIKE 7B"/>
    <property type="match status" value="1"/>
</dbReference>
<dbReference type="CDD" id="cd02440">
    <property type="entry name" value="AdoMet_MTases"/>
    <property type="match status" value="1"/>
</dbReference>
<dbReference type="EMBL" id="VIRS01000017">
    <property type="protein sequence ID" value="TQS42552.1"/>
    <property type="molecule type" value="Genomic_DNA"/>
</dbReference>
<dbReference type="Gene3D" id="3.40.50.150">
    <property type="entry name" value="Vaccinia Virus protein VP39"/>
    <property type="match status" value="1"/>
</dbReference>
<evidence type="ECO:0000313" key="3">
    <source>
        <dbReference type="Proteomes" id="UP000317982"/>
    </source>
</evidence>
<comment type="caution">
    <text evidence="2">The sequence shown here is derived from an EMBL/GenBank/DDBJ whole genome shotgun (WGS) entry which is preliminary data.</text>
</comment>
<name>A0A545AML1_9ACTN</name>
<dbReference type="GO" id="GO:0008757">
    <property type="term" value="F:S-adenosylmethionine-dependent methyltransferase activity"/>
    <property type="evidence" value="ECO:0007669"/>
    <property type="project" value="InterPro"/>
</dbReference>
<dbReference type="SUPFAM" id="SSF53335">
    <property type="entry name" value="S-adenosyl-L-methionine-dependent methyltransferases"/>
    <property type="match status" value="1"/>
</dbReference>
<evidence type="ECO:0000313" key="2">
    <source>
        <dbReference type="EMBL" id="TQS42552.1"/>
    </source>
</evidence>
<dbReference type="GO" id="GO:0032259">
    <property type="term" value="P:methylation"/>
    <property type="evidence" value="ECO:0007669"/>
    <property type="project" value="UniProtKB-KW"/>
</dbReference>
<dbReference type="InterPro" id="IPR029063">
    <property type="entry name" value="SAM-dependent_MTases_sf"/>
</dbReference>
<dbReference type="Proteomes" id="UP000317982">
    <property type="component" value="Unassembled WGS sequence"/>
</dbReference>
<sequence>MMLVNRVFAAIYDPFLALGERRSMGQQRAGLLAAAKGDVLEIGAGTGLNLRHYPDTVNALTVSEPDAAMRAVLQRRVAGIATPFAVTVSPAPAEALPFPDGVFDVVVSTLVLCTAGDPAASLDEVRRVLRPGGRLLLIEHVRGADGSRLARRQRRLARPWRAFAGGCRCDQDTVRFLSDAGFSVASLRTESWAGMPAIVSPLVVGSIGDDVWAC</sequence>
<feature type="domain" description="Methyltransferase type 11" evidence="1">
    <location>
        <begin position="40"/>
        <end position="136"/>
    </location>
</feature>
<dbReference type="InParanoid" id="A0A545AML1"/>
<keyword evidence="2" id="KW-0808">Transferase</keyword>
<dbReference type="AlphaFoldDB" id="A0A545AML1"/>
<dbReference type="Pfam" id="PF08241">
    <property type="entry name" value="Methyltransf_11"/>
    <property type="match status" value="1"/>
</dbReference>
<protein>
    <submittedName>
        <fullName evidence="2">Class I SAM-dependent methyltransferase</fullName>
    </submittedName>
</protein>
<dbReference type="FunCoup" id="A0A545AML1">
    <property type="interactions" value="32"/>
</dbReference>
<accession>A0A545AML1</accession>